<reference evidence="1" key="1">
    <citation type="submission" date="2014-11" db="EMBL/GenBank/DDBJ databases">
        <authorList>
            <person name="Amaro Gonzalez C."/>
        </authorList>
    </citation>
    <scope>NUCLEOTIDE SEQUENCE</scope>
</reference>
<reference evidence="1" key="2">
    <citation type="journal article" date="2015" name="Fish Shellfish Immunol.">
        <title>Early steps in the European eel (Anguilla anguilla)-Vibrio vulnificus interaction in the gills: Role of the RtxA13 toxin.</title>
        <authorList>
            <person name="Callol A."/>
            <person name="Pajuelo D."/>
            <person name="Ebbesson L."/>
            <person name="Teles M."/>
            <person name="MacKenzie S."/>
            <person name="Amaro C."/>
        </authorList>
    </citation>
    <scope>NUCLEOTIDE SEQUENCE</scope>
</reference>
<protein>
    <submittedName>
        <fullName evidence="1">Uncharacterized protein</fullName>
    </submittedName>
</protein>
<proteinExistence type="predicted"/>
<evidence type="ECO:0000313" key="1">
    <source>
        <dbReference type="EMBL" id="JAH57396.1"/>
    </source>
</evidence>
<name>A0A0E9TV05_ANGAN</name>
<accession>A0A0E9TV05</accession>
<dbReference type="AlphaFoldDB" id="A0A0E9TV05"/>
<sequence length="17" mass="2083">MWLFTIVIMSLHYIIDS</sequence>
<organism evidence="1">
    <name type="scientific">Anguilla anguilla</name>
    <name type="common">European freshwater eel</name>
    <name type="synonym">Muraena anguilla</name>
    <dbReference type="NCBI Taxonomy" id="7936"/>
    <lineage>
        <taxon>Eukaryota</taxon>
        <taxon>Metazoa</taxon>
        <taxon>Chordata</taxon>
        <taxon>Craniata</taxon>
        <taxon>Vertebrata</taxon>
        <taxon>Euteleostomi</taxon>
        <taxon>Actinopterygii</taxon>
        <taxon>Neopterygii</taxon>
        <taxon>Teleostei</taxon>
        <taxon>Anguilliformes</taxon>
        <taxon>Anguillidae</taxon>
        <taxon>Anguilla</taxon>
    </lineage>
</organism>
<dbReference type="EMBL" id="GBXM01051181">
    <property type="protein sequence ID" value="JAH57396.1"/>
    <property type="molecule type" value="Transcribed_RNA"/>
</dbReference>